<name>A0A433Q5D8_9FUNG</name>
<keyword evidence="2" id="KW-1185">Reference proteome</keyword>
<dbReference type="EMBL" id="RBNJ01014368">
    <property type="protein sequence ID" value="RUS24985.1"/>
    <property type="molecule type" value="Genomic_DNA"/>
</dbReference>
<dbReference type="AlphaFoldDB" id="A0A433Q5D8"/>
<reference evidence="1 2" key="1">
    <citation type="journal article" date="2018" name="New Phytol.">
        <title>Phylogenomics of Endogonaceae and evolution of mycorrhizas within Mucoromycota.</title>
        <authorList>
            <person name="Chang Y."/>
            <person name="Desiro A."/>
            <person name="Na H."/>
            <person name="Sandor L."/>
            <person name="Lipzen A."/>
            <person name="Clum A."/>
            <person name="Barry K."/>
            <person name="Grigoriev I.V."/>
            <person name="Martin F.M."/>
            <person name="Stajich J.E."/>
            <person name="Smith M.E."/>
            <person name="Bonito G."/>
            <person name="Spatafora J.W."/>
        </authorList>
    </citation>
    <scope>NUCLEOTIDE SEQUENCE [LARGE SCALE GENOMIC DNA]</scope>
    <source>
        <strain evidence="1 2">AD002</strain>
    </source>
</reference>
<accession>A0A433Q5D8</accession>
<organism evidence="1 2">
    <name type="scientific">Jimgerdemannia flammicorona</name>
    <dbReference type="NCBI Taxonomy" id="994334"/>
    <lineage>
        <taxon>Eukaryota</taxon>
        <taxon>Fungi</taxon>
        <taxon>Fungi incertae sedis</taxon>
        <taxon>Mucoromycota</taxon>
        <taxon>Mucoromycotina</taxon>
        <taxon>Endogonomycetes</taxon>
        <taxon>Endogonales</taxon>
        <taxon>Endogonaceae</taxon>
        <taxon>Jimgerdemannia</taxon>
    </lineage>
</organism>
<comment type="caution">
    <text evidence="1">The sequence shown here is derived from an EMBL/GenBank/DDBJ whole genome shotgun (WGS) entry which is preliminary data.</text>
</comment>
<gene>
    <name evidence="1" type="ORF">BC938DRAFT_472788</name>
</gene>
<sequence length="92" mass="10611">MCRRRHASKGVDVIQDIDGNEMVNRPVGAVLKPPRPVSLFELLLVFGDLRYVLVFWNWAARDATTARLFPKRDKADSIVHRQFWRTGLTGFD</sequence>
<protein>
    <submittedName>
        <fullName evidence="1">Uncharacterized protein</fullName>
    </submittedName>
</protein>
<dbReference type="Proteomes" id="UP000274822">
    <property type="component" value="Unassembled WGS sequence"/>
</dbReference>
<evidence type="ECO:0000313" key="2">
    <source>
        <dbReference type="Proteomes" id="UP000274822"/>
    </source>
</evidence>
<evidence type="ECO:0000313" key="1">
    <source>
        <dbReference type="EMBL" id="RUS24985.1"/>
    </source>
</evidence>
<proteinExistence type="predicted"/>